<keyword evidence="1" id="KW-0812">Transmembrane</keyword>
<dbReference type="EMBL" id="FOYZ01000006">
    <property type="protein sequence ID" value="SFR81680.1"/>
    <property type="molecule type" value="Genomic_DNA"/>
</dbReference>
<proteinExistence type="predicted"/>
<feature type="transmembrane region" description="Helical" evidence="1">
    <location>
        <begin position="235"/>
        <end position="255"/>
    </location>
</feature>
<reference evidence="2 3" key="1">
    <citation type="submission" date="2016-10" db="EMBL/GenBank/DDBJ databases">
        <authorList>
            <person name="de Groot N.N."/>
        </authorList>
    </citation>
    <scope>NUCLEOTIDE SEQUENCE [LARGE SCALE GENOMIC DNA]</scope>
    <source>
        <strain evidence="2 3">743A</strain>
    </source>
</reference>
<evidence type="ECO:0000313" key="3">
    <source>
        <dbReference type="Proteomes" id="UP000199659"/>
    </source>
</evidence>
<dbReference type="RefSeq" id="WP_092560463.1">
    <property type="nucleotide sequence ID" value="NZ_FOYZ01000006.1"/>
</dbReference>
<dbReference type="OrthoDB" id="2965677at2"/>
<dbReference type="Proteomes" id="UP000199659">
    <property type="component" value="Unassembled WGS sequence"/>
</dbReference>
<evidence type="ECO:0008006" key="4">
    <source>
        <dbReference type="Google" id="ProtNLM"/>
    </source>
</evidence>
<keyword evidence="1" id="KW-1133">Transmembrane helix</keyword>
<gene>
    <name evidence="2" type="ORF">SAMN05661086_01923</name>
</gene>
<feature type="transmembrane region" description="Helical" evidence="1">
    <location>
        <begin position="166"/>
        <end position="186"/>
    </location>
</feature>
<keyword evidence="3" id="KW-1185">Reference proteome</keyword>
<name>A0A1I6JT12_9FIRM</name>
<keyword evidence="1" id="KW-0472">Membrane</keyword>
<dbReference type="AlphaFoldDB" id="A0A1I6JT12"/>
<feature type="transmembrane region" description="Helical" evidence="1">
    <location>
        <begin position="132"/>
        <end position="160"/>
    </location>
</feature>
<protein>
    <recommendedName>
        <fullName evidence="4">ABC-2 type transport system permease protein</fullName>
    </recommendedName>
</protein>
<accession>A0A1I6JT12</accession>
<evidence type="ECO:0000313" key="2">
    <source>
        <dbReference type="EMBL" id="SFR81680.1"/>
    </source>
</evidence>
<feature type="transmembrane region" description="Helical" evidence="1">
    <location>
        <begin position="7"/>
        <end position="23"/>
    </location>
</feature>
<feature type="transmembrane region" description="Helical" evidence="1">
    <location>
        <begin position="104"/>
        <end position="125"/>
    </location>
</feature>
<evidence type="ECO:0000256" key="1">
    <source>
        <dbReference type="SAM" id="Phobius"/>
    </source>
</evidence>
<sequence>MKIYSKYLVLAIVMGILQTLFYSRTNVPILFSDLIFVLSFYKPIFYITAIMEMVAKLIPAFLFQIIYGTYIYRHFCSAGIYFFSRCSNRRKWFLKEALKLYGYSVLYLFTMTSASTAFCLINFEVHFDKGSLYLVICFLIIYSLWYYIAALSINIIAIVAGSQYSFVIIAGVQLILTLMLTIFDTWMPFENNVPMNKIILQLNPISHLVISWHSSKLAYINKLINTWNINFSFNISFAYLGLIALISTVVGINIINNKQFIITNNETGGI</sequence>
<organism evidence="2 3">
    <name type="scientific">Anaeromicropila populeti</name>
    <dbReference type="NCBI Taxonomy" id="37658"/>
    <lineage>
        <taxon>Bacteria</taxon>
        <taxon>Bacillati</taxon>
        <taxon>Bacillota</taxon>
        <taxon>Clostridia</taxon>
        <taxon>Lachnospirales</taxon>
        <taxon>Lachnospiraceae</taxon>
        <taxon>Anaeromicropila</taxon>
    </lineage>
</organism>
<dbReference type="STRING" id="37658.SAMN05661086_01923"/>